<sequence length="435" mass="46105">MKNAVLALLACAFSSIAAAQQATALRAGRLVDPDAGVVLTDQVILVAGGKIQAVGKGLAIPAGVKIIDLSDKTVLPGFIDCHTHLADGKALENGDPLNVLKKTASQVVLESVPNARITLLSGFTTVRDVGTYRALNDVALRDAIADGEIIGPRMYVAGAYITITGGAGAMTGQAPDIQLPWDLHYGEANSPWEVRQKVRLLAHHGVDHIKVLSTGAVLTHGSSPKATEFTLEELQAAVEEARNFGLRVEAHAHNPEGIKNAIRVGVASVEHATLIDDEGIALAKENGTYLDMDIYDEECIQEAGKKGTIPLDFLEHDRELGEKQRQNFHKALEAGVKMAFGTDLGVCPYGTSPKQFAFMVKYGMTPMQAIQAATSNAADLLGHSDLIGSIKPGKSADMVAVSGDPLKDIKLLENVAFVMKEGKVYKGAGSMLCQQ</sequence>
<feature type="signal peptide" evidence="1">
    <location>
        <begin position="1"/>
        <end position="19"/>
    </location>
</feature>
<dbReference type="SUPFAM" id="SSF51338">
    <property type="entry name" value="Composite domain of metallo-dependent hydrolases"/>
    <property type="match status" value="1"/>
</dbReference>
<dbReference type="PANTHER" id="PTHR43135:SF3">
    <property type="entry name" value="ALPHA-D-RIBOSE 1-METHYLPHOSPHONATE 5-TRIPHOSPHATE DIPHOSPHATASE"/>
    <property type="match status" value="1"/>
</dbReference>
<reference evidence="3" key="1">
    <citation type="submission" date="2020-06" db="EMBL/GenBank/DDBJ databases">
        <title>Legume-microbial interactions unlock mineral nutrients during tropical forest succession.</title>
        <authorList>
            <person name="Epihov D.Z."/>
        </authorList>
    </citation>
    <scope>NUCLEOTIDE SEQUENCE [LARGE SCALE GENOMIC DNA]</scope>
    <source>
        <strain evidence="3">Pan2503</strain>
    </source>
</reference>
<evidence type="ECO:0000256" key="1">
    <source>
        <dbReference type="SAM" id="SignalP"/>
    </source>
</evidence>
<evidence type="ECO:0000313" key="3">
    <source>
        <dbReference type="EMBL" id="MBA0084773.1"/>
    </source>
</evidence>
<dbReference type="AlphaFoldDB" id="A0A7V8NNT3"/>
<dbReference type="InterPro" id="IPR051781">
    <property type="entry name" value="Metallo-dep_Hydrolase"/>
</dbReference>
<dbReference type="SUPFAM" id="SSF51556">
    <property type="entry name" value="Metallo-dependent hydrolases"/>
    <property type="match status" value="1"/>
</dbReference>
<dbReference type="GO" id="GO:0016810">
    <property type="term" value="F:hydrolase activity, acting on carbon-nitrogen (but not peptide) bonds"/>
    <property type="evidence" value="ECO:0007669"/>
    <property type="project" value="InterPro"/>
</dbReference>
<keyword evidence="4" id="KW-1185">Reference proteome</keyword>
<dbReference type="Proteomes" id="UP000567293">
    <property type="component" value="Unassembled WGS sequence"/>
</dbReference>
<dbReference type="Gene3D" id="3.20.20.140">
    <property type="entry name" value="Metal-dependent hydrolases"/>
    <property type="match status" value="1"/>
</dbReference>
<gene>
    <name evidence="3" type="ORF">HRJ53_07250</name>
</gene>
<accession>A0A7V8NNT3</accession>
<dbReference type="Gene3D" id="2.30.40.10">
    <property type="entry name" value="Urease, subunit C, domain 1"/>
    <property type="match status" value="1"/>
</dbReference>
<protein>
    <submittedName>
        <fullName evidence="3">Amidohydrolase family protein</fullName>
    </submittedName>
</protein>
<evidence type="ECO:0000313" key="4">
    <source>
        <dbReference type="Proteomes" id="UP000567293"/>
    </source>
</evidence>
<dbReference type="InterPro" id="IPR006680">
    <property type="entry name" value="Amidohydro-rel"/>
</dbReference>
<dbReference type="InterPro" id="IPR011059">
    <property type="entry name" value="Metal-dep_hydrolase_composite"/>
</dbReference>
<feature type="domain" description="Amidohydrolase-related" evidence="2">
    <location>
        <begin position="73"/>
        <end position="424"/>
    </location>
</feature>
<dbReference type="PANTHER" id="PTHR43135">
    <property type="entry name" value="ALPHA-D-RIBOSE 1-METHYLPHOSPHONATE 5-TRIPHOSPHATE DIPHOSPHATASE"/>
    <property type="match status" value="1"/>
</dbReference>
<keyword evidence="1" id="KW-0732">Signal</keyword>
<proteinExistence type="predicted"/>
<evidence type="ECO:0000259" key="2">
    <source>
        <dbReference type="Pfam" id="PF01979"/>
    </source>
</evidence>
<comment type="caution">
    <text evidence="3">The sequence shown here is derived from an EMBL/GenBank/DDBJ whole genome shotgun (WGS) entry which is preliminary data.</text>
</comment>
<dbReference type="InterPro" id="IPR057744">
    <property type="entry name" value="OTAase-like"/>
</dbReference>
<feature type="chain" id="PRO_5031026506" evidence="1">
    <location>
        <begin position="20"/>
        <end position="435"/>
    </location>
</feature>
<organism evidence="3 4">
    <name type="scientific">Candidatus Acidiferrum panamense</name>
    <dbReference type="NCBI Taxonomy" id="2741543"/>
    <lineage>
        <taxon>Bacteria</taxon>
        <taxon>Pseudomonadati</taxon>
        <taxon>Acidobacteriota</taxon>
        <taxon>Terriglobia</taxon>
        <taxon>Candidatus Acidiferrales</taxon>
        <taxon>Candidatus Acidiferrum</taxon>
    </lineage>
</organism>
<name>A0A7V8NNT3_9BACT</name>
<dbReference type="EMBL" id="JACDQQ010000707">
    <property type="protein sequence ID" value="MBA0084773.1"/>
    <property type="molecule type" value="Genomic_DNA"/>
</dbReference>
<dbReference type="InterPro" id="IPR032466">
    <property type="entry name" value="Metal_Hydrolase"/>
</dbReference>
<dbReference type="Pfam" id="PF01979">
    <property type="entry name" value="Amidohydro_1"/>
    <property type="match status" value="1"/>
</dbReference>
<dbReference type="CDD" id="cd01299">
    <property type="entry name" value="Met_dep_hydrolase_A"/>
    <property type="match status" value="1"/>
</dbReference>